<dbReference type="EnsemblProtists" id="EKX38837">
    <property type="protein sequence ID" value="EKX38837"/>
    <property type="gene ID" value="GUITHDRAFT_144017"/>
</dbReference>
<dbReference type="HOGENOM" id="CLU_932063_0_0_1"/>
<dbReference type="RefSeq" id="XP_005825817.1">
    <property type="nucleotide sequence ID" value="XM_005825760.1"/>
</dbReference>
<dbReference type="Gene3D" id="2.60.40.10">
    <property type="entry name" value="Immunoglobulins"/>
    <property type="match status" value="1"/>
</dbReference>
<sequence>MYFTSRRAGNITLQLGGQSRDEGTSNGLRYEYMSADRGIPAVAEHVAMSQKNVSLEAVITPSFGRLEGGTRISVVGMGESPGANAVARWLHVNSSRPCGRVPQEGAGSREGVLVCISPEARAPGSAYVAITAEEGTATAQEGFLFLYEPGASVSSIRPSRGGDGVEPGEKHCIHFWMSSTLVACVVQGAHCRSESCNVTIEVSNNGVDFSEAARARFEYRGSEIGRLEPSWGLAGRATEVRVTLGYRAWEGAETGDRLCRFGDVVVSGVTASDTGGGTTEACTTKRSEQALSTLRAFRS</sequence>
<name>L1IRZ0_GUITC</name>
<organism evidence="1">
    <name type="scientific">Guillardia theta (strain CCMP2712)</name>
    <name type="common">Cryptophyte</name>
    <dbReference type="NCBI Taxonomy" id="905079"/>
    <lineage>
        <taxon>Eukaryota</taxon>
        <taxon>Cryptophyceae</taxon>
        <taxon>Pyrenomonadales</taxon>
        <taxon>Geminigeraceae</taxon>
        <taxon>Guillardia</taxon>
    </lineage>
</organism>
<gene>
    <name evidence="1" type="ORF">GUITHDRAFT_144017</name>
</gene>
<reference evidence="2" key="3">
    <citation type="submission" date="2015-06" db="UniProtKB">
        <authorList>
            <consortium name="EnsemblProtists"/>
        </authorList>
    </citation>
    <scope>IDENTIFICATION</scope>
</reference>
<dbReference type="CDD" id="cd00102">
    <property type="entry name" value="IPT"/>
    <property type="match status" value="1"/>
</dbReference>
<protein>
    <recommendedName>
        <fullName evidence="4">IPT/TIG domain-containing protein</fullName>
    </recommendedName>
</protein>
<accession>L1IRZ0</accession>
<reference evidence="1 3" key="1">
    <citation type="journal article" date="2012" name="Nature">
        <title>Algal genomes reveal evolutionary mosaicism and the fate of nucleomorphs.</title>
        <authorList>
            <consortium name="DOE Joint Genome Institute"/>
            <person name="Curtis B.A."/>
            <person name="Tanifuji G."/>
            <person name="Burki F."/>
            <person name="Gruber A."/>
            <person name="Irimia M."/>
            <person name="Maruyama S."/>
            <person name="Arias M.C."/>
            <person name="Ball S.G."/>
            <person name="Gile G.H."/>
            <person name="Hirakawa Y."/>
            <person name="Hopkins J.F."/>
            <person name="Kuo A."/>
            <person name="Rensing S.A."/>
            <person name="Schmutz J."/>
            <person name="Symeonidi A."/>
            <person name="Elias M."/>
            <person name="Eveleigh R.J."/>
            <person name="Herman E.K."/>
            <person name="Klute M.J."/>
            <person name="Nakayama T."/>
            <person name="Obornik M."/>
            <person name="Reyes-Prieto A."/>
            <person name="Armbrust E.V."/>
            <person name="Aves S.J."/>
            <person name="Beiko R.G."/>
            <person name="Coutinho P."/>
            <person name="Dacks J.B."/>
            <person name="Durnford D.G."/>
            <person name="Fast N.M."/>
            <person name="Green B.R."/>
            <person name="Grisdale C.J."/>
            <person name="Hempel F."/>
            <person name="Henrissat B."/>
            <person name="Hoppner M.P."/>
            <person name="Ishida K."/>
            <person name="Kim E."/>
            <person name="Koreny L."/>
            <person name="Kroth P.G."/>
            <person name="Liu Y."/>
            <person name="Malik S.B."/>
            <person name="Maier U.G."/>
            <person name="McRose D."/>
            <person name="Mock T."/>
            <person name="Neilson J.A."/>
            <person name="Onodera N.T."/>
            <person name="Poole A.M."/>
            <person name="Pritham E.J."/>
            <person name="Richards T.A."/>
            <person name="Rocap G."/>
            <person name="Roy S.W."/>
            <person name="Sarai C."/>
            <person name="Schaack S."/>
            <person name="Shirato S."/>
            <person name="Slamovits C.H."/>
            <person name="Spencer D.F."/>
            <person name="Suzuki S."/>
            <person name="Worden A.Z."/>
            <person name="Zauner S."/>
            <person name="Barry K."/>
            <person name="Bell C."/>
            <person name="Bharti A.K."/>
            <person name="Crow J.A."/>
            <person name="Grimwood J."/>
            <person name="Kramer R."/>
            <person name="Lindquist E."/>
            <person name="Lucas S."/>
            <person name="Salamov A."/>
            <person name="McFadden G.I."/>
            <person name="Lane C.E."/>
            <person name="Keeling P.J."/>
            <person name="Gray M.W."/>
            <person name="Grigoriev I.V."/>
            <person name="Archibald J.M."/>
        </authorList>
    </citation>
    <scope>NUCLEOTIDE SEQUENCE</scope>
    <source>
        <strain evidence="1 3">CCMP2712</strain>
    </source>
</reference>
<dbReference type="GeneID" id="17295582"/>
<dbReference type="AlphaFoldDB" id="L1IRZ0"/>
<evidence type="ECO:0000313" key="1">
    <source>
        <dbReference type="EMBL" id="EKX38837.1"/>
    </source>
</evidence>
<dbReference type="PaxDb" id="55529-EKX38837"/>
<evidence type="ECO:0000313" key="3">
    <source>
        <dbReference type="Proteomes" id="UP000011087"/>
    </source>
</evidence>
<dbReference type="KEGG" id="gtt:GUITHDRAFT_144017"/>
<dbReference type="OrthoDB" id="125363at2759"/>
<evidence type="ECO:0000313" key="2">
    <source>
        <dbReference type="EnsemblProtists" id="EKX38837"/>
    </source>
</evidence>
<dbReference type="InterPro" id="IPR013783">
    <property type="entry name" value="Ig-like_fold"/>
</dbReference>
<keyword evidence="3" id="KW-1185">Reference proteome</keyword>
<dbReference type="Proteomes" id="UP000011087">
    <property type="component" value="Unassembled WGS sequence"/>
</dbReference>
<evidence type="ECO:0008006" key="4">
    <source>
        <dbReference type="Google" id="ProtNLM"/>
    </source>
</evidence>
<reference evidence="3" key="2">
    <citation type="submission" date="2012-11" db="EMBL/GenBank/DDBJ databases">
        <authorList>
            <person name="Kuo A."/>
            <person name="Curtis B.A."/>
            <person name="Tanifuji G."/>
            <person name="Burki F."/>
            <person name="Gruber A."/>
            <person name="Irimia M."/>
            <person name="Maruyama S."/>
            <person name="Arias M.C."/>
            <person name="Ball S.G."/>
            <person name="Gile G.H."/>
            <person name="Hirakawa Y."/>
            <person name="Hopkins J.F."/>
            <person name="Rensing S.A."/>
            <person name="Schmutz J."/>
            <person name="Symeonidi A."/>
            <person name="Elias M."/>
            <person name="Eveleigh R.J."/>
            <person name="Herman E.K."/>
            <person name="Klute M.J."/>
            <person name="Nakayama T."/>
            <person name="Obornik M."/>
            <person name="Reyes-Prieto A."/>
            <person name="Armbrust E.V."/>
            <person name="Aves S.J."/>
            <person name="Beiko R.G."/>
            <person name="Coutinho P."/>
            <person name="Dacks J.B."/>
            <person name="Durnford D.G."/>
            <person name="Fast N.M."/>
            <person name="Green B.R."/>
            <person name="Grisdale C."/>
            <person name="Hempe F."/>
            <person name="Henrissat B."/>
            <person name="Hoppner M.P."/>
            <person name="Ishida K.-I."/>
            <person name="Kim E."/>
            <person name="Koreny L."/>
            <person name="Kroth P.G."/>
            <person name="Liu Y."/>
            <person name="Malik S.-B."/>
            <person name="Maier U.G."/>
            <person name="McRose D."/>
            <person name="Mock T."/>
            <person name="Neilson J.A."/>
            <person name="Onodera N.T."/>
            <person name="Poole A.M."/>
            <person name="Pritham E.J."/>
            <person name="Richards T.A."/>
            <person name="Rocap G."/>
            <person name="Roy S.W."/>
            <person name="Sarai C."/>
            <person name="Schaack S."/>
            <person name="Shirato S."/>
            <person name="Slamovits C.H."/>
            <person name="Spencer D.F."/>
            <person name="Suzuki S."/>
            <person name="Worden A.Z."/>
            <person name="Zauner S."/>
            <person name="Barry K."/>
            <person name="Bell C."/>
            <person name="Bharti A.K."/>
            <person name="Crow J.A."/>
            <person name="Grimwood J."/>
            <person name="Kramer R."/>
            <person name="Lindquist E."/>
            <person name="Lucas S."/>
            <person name="Salamov A."/>
            <person name="McFadden G.I."/>
            <person name="Lane C.E."/>
            <person name="Keeling P.J."/>
            <person name="Gray M.W."/>
            <person name="Grigoriev I.V."/>
            <person name="Archibald J.M."/>
        </authorList>
    </citation>
    <scope>NUCLEOTIDE SEQUENCE</scope>
    <source>
        <strain evidence="3">CCMP2712</strain>
    </source>
</reference>
<dbReference type="EMBL" id="JH993045">
    <property type="protein sequence ID" value="EKX38837.1"/>
    <property type="molecule type" value="Genomic_DNA"/>
</dbReference>
<proteinExistence type="predicted"/>